<dbReference type="AlphaFoldDB" id="A0A940P6A8"/>
<name>A0A940P6A8_9ENTE</name>
<dbReference type="InterPro" id="IPR036259">
    <property type="entry name" value="MFS_trans_sf"/>
</dbReference>
<evidence type="ECO:0000313" key="9">
    <source>
        <dbReference type="Proteomes" id="UP000674938"/>
    </source>
</evidence>
<dbReference type="Proteomes" id="UP000674938">
    <property type="component" value="Unassembled WGS sequence"/>
</dbReference>
<reference evidence="8" key="1">
    <citation type="submission" date="2020-12" db="EMBL/GenBank/DDBJ databases">
        <title>Vagococcus allomyrinae sp. nov. and Enterococcus lavae sp. nov., isolated from the larvae of Allomyrina dichotoma.</title>
        <authorList>
            <person name="Lee S.D."/>
        </authorList>
    </citation>
    <scope>NUCLEOTIDE SEQUENCE</scope>
    <source>
        <strain evidence="8">BWB3-3</strain>
    </source>
</reference>
<keyword evidence="3 6" id="KW-0812">Transmembrane</keyword>
<dbReference type="CDD" id="cd17339">
    <property type="entry name" value="MFS_NIMT_CynX_like"/>
    <property type="match status" value="1"/>
</dbReference>
<proteinExistence type="predicted"/>
<feature type="transmembrane region" description="Helical" evidence="6">
    <location>
        <begin position="344"/>
        <end position="360"/>
    </location>
</feature>
<feature type="transmembrane region" description="Helical" evidence="6">
    <location>
        <begin position="248"/>
        <end position="269"/>
    </location>
</feature>
<evidence type="ECO:0000259" key="7">
    <source>
        <dbReference type="PROSITE" id="PS50850"/>
    </source>
</evidence>
<comment type="subcellular location">
    <subcellularLocation>
        <location evidence="1">Cell membrane</location>
        <topology evidence="1">Multi-pass membrane protein</topology>
    </subcellularLocation>
</comment>
<evidence type="ECO:0000256" key="3">
    <source>
        <dbReference type="ARBA" id="ARBA00022692"/>
    </source>
</evidence>
<evidence type="ECO:0000256" key="5">
    <source>
        <dbReference type="ARBA" id="ARBA00023136"/>
    </source>
</evidence>
<comment type="caution">
    <text evidence="8">The sequence shown here is derived from an EMBL/GenBank/DDBJ whole genome shotgun (WGS) entry which is preliminary data.</text>
</comment>
<dbReference type="InterPro" id="IPR052524">
    <property type="entry name" value="MFS_Cyanate_Porter"/>
</dbReference>
<evidence type="ECO:0000256" key="2">
    <source>
        <dbReference type="ARBA" id="ARBA00022448"/>
    </source>
</evidence>
<dbReference type="PROSITE" id="PS50850">
    <property type="entry name" value="MFS"/>
    <property type="match status" value="1"/>
</dbReference>
<keyword evidence="9" id="KW-1185">Reference proteome</keyword>
<evidence type="ECO:0000256" key="4">
    <source>
        <dbReference type="ARBA" id="ARBA00022989"/>
    </source>
</evidence>
<gene>
    <name evidence="8" type="ORF">I6N95_05985</name>
</gene>
<feature type="transmembrane region" description="Helical" evidence="6">
    <location>
        <begin position="164"/>
        <end position="185"/>
    </location>
</feature>
<dbReference type="RefSeq" id="WP_209525626.1">
    <property type="nucleotide sequence ID" value="NZ_JAEEGA010000003.1"/>
</dbReference>
<evidence type="ECO:0000313" key="8">
    <source>
        <dbReference type="EMBL" id="MBP1040546.1"/>
    </source>
</evidence>
<dbReference type="GO" id="GO:0022857">
    <property type="term" value="F:transmembrane transporter activity"/>
    <property type="evidence" value="ECO:0007669"/>
    <property type="project" value="InterPro"/>
</dbReference>
<evidence type="ECO:0000256" key="1">
    <source>
        <dbReference type="ARBA" id="ARBA00004651"/>
    </source>
</evidence>
<feature type="transmembrane region" description="Helical" evidence="6">
    <location>
        <begin position="12"/>
        <end position="29"/>
    </location>
</feature>
<feature type="domain" description="Major facilitator superfamily (MFS) profile" evidence="7">
    <location>
        <begin position="10"/>
        <end position="392"/>
    </location>
</feature>
<protein>
    <submittedName>
        <fullName evidence="8">MFS transporter</fullName>
    </submittedName>
</protein>
<keyword evidence="2" id="KW-0813">Transport</keyword>
<feature type="transmembrane region" description="Helical" evidence="6">
    <location>
        <begin position="137"/>
        <end position="158"/>
    </location>
</feature>
<feature type="transmembrane region" description="Helical" evidence="6">
    <location>
        <begin position="49"/>
        <end position="68"/>
    </location>
</feature>
<feature type="transmembrane region" description="Helical" evidence="6">
    <location>
        <begin position="303"/>
        <end position="324"/>
    </location>
</feature>
<organism evidence="8 9">
    <name type="scientific">Vagococcus allomyrinae</name>
    <dbReference type="NCBI Taxonomy" id="2794353"/>
    <lineage>
        <taxon>Bacteria</taxon>
        <taxon>Bacillati</taxon>
        <taxon>Bacillota</taxon>
        <taxon>Bacilli</taxon>
        <taxon>Lactobacillales</taxon>
        <taxon>Enterococcaceae</taxon>
        <taxon>Vagococcus</taxon>
    </lineage>
</organism>
<feature type="transmembrane region" description="Helical" evidence="6">
    <location>
        <begin position="366"/>
        <end position="388"/>
    </location>
</feature>
<feature type="transmembrane region" description="Helical" evidence="6">
    <location>
        <begin position="276"/>
        <end position="297"/>
    </location>
</feature>
<dbReference type="Pfam" id="PF07690">
    <property type="entry name" value="MFS_1"/>
    <property type="match status" value="1"/>
</dbReference>
<dbReference type="Gene3D" id="1.20.1250.20">
    <property type="entry name" value="MFS general substrate transporter like domains"/>
    <property type="match status" value="2"/>
</dbReference>
<keyword evidence="4 6" id="KW-1133">Transmembrane helix</keyword>
<dbReference type="SUPFAM" id="SSF103473">
    <property type="entry name" value="MFS general substrate transporter"/>
    <property type="match status" value="1"/>
</dbReference>
<dbReference type="GO" id="GO:0005886">
    <property type="term" value="C:plasma membrane"/>
    <property type="evidence" value="ECO:0007669"/>
    <property type="project" value="UniProtKB-SubCell"/>
</dbReference>
<keyword evidence="5 6" id="KW-0472">Membrane</keyword>
<sequence>MNQQSRSKKQSWLLVLGVLIMAANLRAPLTSISPLVGLIGNDLGLSLGTTGMITTTPLLAFAIFSTIAPMTERRFGMERVIFASLILLASGIFLRSQGSQWTLFTGTIIIGIGIAHCNVLVPSLVKRDFKQNPGLLTGLYSVTMNTFGALASGISLPLVTTFGLTWQSSLRIWGILTILALAIWSPQLKSHSTIKIETGFKEKNNLLTSVLAWKISIFMGLQSLFFYVTIAWLPQILLSKGIGEEVSGVMLAVMQLFLVPTTFVVSIIAGRVKEQVNLTLLGIGILLTGVLGISFFHSVALNFVAVSLIGAGCGFCFSLAMMFFNLRTRTASEAAQLSGMAQSIGYFLASIGPFLFGVMYEKSQSWTSTYVSLIGLCLILLLVGIASAKEGKVS</sequence>
<dbReference type="PANTHER" id="PTHR23523">
    <property type="match status" value="1"/>
</dbReference>
<evidence type="ECO:0000256" key="6">
    <source>
        <dbReference type="SAM" id="Phobius"/>
    </source>
</evidence>
<accession>A0A940P6A8</accession>
<feature type="transmembrane region" description="Helical" evidence="6">
    <location>
        <begin position="103"/>
        <end position="125"/>
    </location>
</feature>
<dbReference type="EMBL" id="JAEEGA010000003">
    <property type="protein sequence ID" value="MBP1040546.1"/>
    <property type="molecule type" value="Genomic_DNA"/>
</dbReference>
<dbReference type="InterPro" id="IPR011701">
    <property type="entry name" value="MFS"/>
</dbReference>
<dbReference type="PANTHER" id="PTHR23523:SF2">
    <property type="entry name" value="2-NITROIMIDAZOLE TRANSPORTER"/>
    <property type="match status" value="1"/>
</dbReference>
<dbReference type="InterPro" id="IPR020846">
    <property type="entry name" value="MFS_dom"/>
</dbReference>
<feature type="transmembrane region" description="Helical" evidence="6">
    <location>
        <begin position="80"/>
        <end position="97"/>
    </location>
</feature>
<feature type="transmembrane region" description="Helical" evidence="6">
    <location>
        <begin position="206"/>
        <end position="228"/>
    </location>
</feature>